<proteinExistence type="predicted"/>
<organism evidence="3 4">
    <name type="scientific">Halorussus aquaticus</name>
    <dbReference type="NCBI Taxonomy" id="2953748"/>
    <lineage>
        <taxon>Archaea</taxon>
        <taxon>Methanobacteriati</taxon>
        <taxon>Methanobacteriota</taxon>
        <taxon>Stenosarchaea group</taxon>
        <taxon>Halobacteria</taxon>
        <taxon>Halobacteriales</taxon>
        <taxon>Haladaptataceae</taxon>
        <taxon>Halorussus</taxon>
    </lineage>
</organism>
<reference evidence="3 4" key="1">
    <citation type="journal article" date="2019" name="Int. J. Syst. Evol. Microbiol.">
        <title>The Global Catalogue of Microorganisms (GCM) 10K type strain sequencing project: providing services to taxonomists for standard genome sequencing and annotation.</title>
        <authorList>
            <consortium name="The Broad Institute Genomics Platform"/>
            <consortium name="The Broad Institute Genome Sequencing Center for Infectious Disease"/>
            <person name="Wu L."/>
            <person name="Ma J."/>
        </authorList>
    </citation>
    <scope>NUCLEOTIDE SEQUENCE [LARGE SCALE GENOMIC DNA]</scope>
    <source>
        <strain evidence="3 4">XZYJ18</strain>
    </source>
</reference>
<dbReference type="Gene3D" id="3.30.530.20">
    <property type="match status" value="1"/>
</dbReference>
<comment type="caution">
    <text evidence="3">The sequence shown here is derived from an EMBL/GenBank/DDBJ whole genome shotgun (WGS) entry which is preliminary data.</text>
</comment>
<gene>
    <name evidence="3" type="ORF">ACFO9K_13435</name>
</gene>
<dbReference type="EMBL" id="JBHSHT010000002">
    <property type="protein sequence ID" value="MFC4825261.1"/>
    <property type="molecule type" value="Genomic_DNA"/>
</dbReference>
<dbReference type="PANTHER" id="PTHR33824">
    <property type="entry name" value="POLYKETIDE CYCLASE/DEHYDRASE AND LIPID TRANSPORT SUPERFAMILY PROTEIN"/>
    <property type="match status" value="1"/>
</dbReference>
<name>A0ABD5Q4W6_9EURY</name>
<dbReference type="InterPro" id="IPR023393">
    <property type="entry name" value="START-like_dom_sf"/>
</dbReference>
<protein>
    <submittedName>
        <fullName evidence="3">SRPBCC family protein</fullName>
    </submittedName>
</protein>
<dbReference type="SUPFAM" id="SSF55961">
    <property type="entry name" value="Bet v1-like"/>
    <property type="match status" value="1"/>
</dbReference>
<dbReference type="CDD" id="cd07817">
    <property type="entry name" value="SRPBCC_8"/>
    <property type="match status" value="1"/>
</dbReference>
<feature type="compositionally biased region" description="Low complexity" evidence="1">
    <location>
        <begin position="59"/>
        <end position="70"/>
    </location>
</feature>
<evidence type="ECO:0000313" key="3">
    <source>
        <dbReference type="EMBL" id="MFC4825261.1"/>
    </source>
</evidence>
<dbReference type="Proteomes" id="UP001595945">
    <property type="component" value="Unassembled WGS sequence"/>
</dbReference>
<sequence length="227" mass="24393">MAVTALGGTLVTVGLRRRSLGGAALALAGGWLLYRGVGGRARPSESKGATPRSEDRATETGTTSEATAVERSVTVRESPEDLYRFWRDSDLLTRIVGGFAEVSPAGEDRHRWVVSTPFGGSIEWETEVVEDRPGEFLRWKSTEGAPVPNEGSVRFRPAPADRGTEVTLTLRFDPPGGRVGRSAMNLLGVVPEALASKMLSRFKSLAETGEIPTLERNPSARGSGDWV</sequence>
<dbReference type="RefSeq" id="WP_254269048.1">
    <property type="nucleotide sequence ID" value="NZ_CP100400.1"/>
</dbReference>
<keyword evidence="4" id="KW-1185">Reference proteome</keyword>
<feature type="region of interest" description="Disordered" evidence="1">
    <location>
        <begin position="40"/>
        <end position="73"/>
    </location>
</feature>
<accession>A0ABD5Q4W6</accession>
<dbReference type="Pfam" id="PF03364">
    <property type="entry name" value="Polyketide_cyc"/>
    <property type="match status" value="1"/>
</dbReference>
<evidence type="ECO:0000259" key="2">
    <source>
        <dbReference type="Pfam" id="PF03364"/>
    </source>
</evidence>
<dbReference type="AlphaFoldDB" id="A0ABD5Q4W6"/>
<dbReference type="InterPro" id="IPR005031">
    <property type="entry name" value="COQ10_START"/>
</dbReference>
<dbReference type="PANTHER" id="PTHR33824:SF7">
    <property type="entry name" value="POLYKETIDE CYCLASE_DEHYDRASE AND LIPID TRANSPORT SUPERFAMILY PROTEIN"/>
    <property type="match status" value="1"/>
</dbReference>
<evidence type="ECO:0000256" key="1">
    <source>
        <dbReference type="SAM" id="MobiDB-lite"/>
    </source>
</evidence>
<feature type="domain" description="Coenzyme Q-binding protein COQ10 START" evidence="2">
    <location>
        <begin position="78"/>
        <end position="202"/>
    </location>
</feature>
<dbReference type="GeneID" id="73044028"/>
<evidence type="ECO:0000313" key="4">
    <source>
        <dbReference type="Proteomes" id="UP001595945"/>
    </source>
</evidence>
<dbReference type="InterPro" id="IPR047137">
    <property type="entry name" value="ORF3"/>
</dbReference>